<accession>A0ACB9X9A6</accession>
<name>A0ACB9X9A6_CHAAC</name>
<sequence>VLDWVQIDNNFSEFVDSITLRRIQENNSAGHGGEQQERSQRYLQSLYQFTPNPAHHPVPAATRPVN</sequence>
<reference evidence="1" key="1">
    <citation type="submission" date="2022-05" db="EMBL/GenBank/DDBJ databases">
        <title>Chromosome-level genome of Chaenocephalus aceratus.</title>
        <authorList>
            <person name="Park H."/>
        </authorList>
    </citation>
    <scope>NUCLEOTIDE SEQUENCE</scope>
    <source>
        <strain evidence="1">KU_202001</strain>
    </source>
</reference>
<evidence type="ECO:0000313" key="1">
    <source>
        <dbReference type="EMBL" id="KAI4822492.1"/>
    </source>
</evidence>
<comment type="caution">
    <text evidence="1">The sequence shown here is derived from an EMBL/GenBank/DDBJ whole genome shotgun (WGS) entry which is preliminary data.</text>
</comment>
<protein>
    <submittedName>
        <fullName evidence="1">Uncharacterized protein</fullName>
    </submittedName>
</protein>
<proteinExistence type="predicted"/>
<evidence type="ECO:0000313" key="2">
    <source>
        <dbReference type="Proteomes" id="UP001057452"/>
    </source>
</evidence>
<keyword evidence="2" id="KW-1185">Reference proteome</keyword>
<dbReference type="EMBL" id="CM043792">
    <property type="protein sequence ID" value="KAI4822492.1"/>
    <property type="molecule type" value="Genomic_DNA"/>
</dbReference>
<organism evidence="1 2">
    <name type="scientific">Chaenocephalus aceratus</name>
    <name type="common">Blackfin icefish</name>
    <name type="synonym">Chaenichthys aceratus</name>
    <dbReference type="NCBI Taxonomy" id="36190"/>
    <lineage>
        <taxon>Eukaryota</taxon>
        <taxon>Metazoa</taxon>
        <taxon>Chordata</taxon>
        <taxon>Craniata</taxon>
        <taxon>Vertebrata</taxon>
        <taxon>Euteleostomi</taxon>
        <taxon>Actinopterygii</taxon>
        <taxon>Neopterygii</taxon>
        <taxon>Teleostei</taxon>
        <taxon>Neoteleostei</taxon>
        <taxon>Acanthomorphata</taxon>
        <taxon>Eupercaria</taxon>
        <taxon>Perciformes</taxon>
        <taxon>Notothenioidei</taxon>
        <taxon>Channichthyidae</taxon>
        <taxon>Chaenocephalus</taxon>
    </lineage>
</organism>
<feature type="non-terminal residue" evidence="1">
    <location>
        <position position="66"/>
    </location>
</feature>
<gene>
    <name evidence="1" type="ORF">KUCAC02_008037</name>
</gene>
<dbReference type="Proteomes" id="UP001057452">
    <property type="component" value="Chromosome 8"/>
</dbReference>
<feature type="non-terminal residue" evidence="1">
    <location>
        <position position="1"/>
    </location>
</feature>